<dbReference type="RefSeq" id="WP_241688834.1">
    <property type="nucleotide sequence ID" value="NZ_JBNNFF010000002.1"/>
</dbReference>
<reference evidence="10 11" key="1">
    <citation type="submission" date="2022-05" db="EMBL/GenBank/DDBJ databases">
        <title>Genome Sequencing of Bee-Associated Microbes.</title>
        <authorList>
            <person name="Dunlap C."/>
        </authorList>
    </citation>
    <scope>NUCLEOTIDE SEQUENCE [LARGE SCALE GENOMIC DNA]</scope>
    <source>
        <strain evidence="10 11">NRRL B-23120</strain>
    </source>
</reference>
<feature type="transmembrane region" description="Helical" evidence="8">
    <location>
        <begin position="358"/>
        <end position="377"/>
    </location>
</feature>
<keyword evidence="4" id="KW-0997">Cell inner membrane</keyword>
<dbReference type="EMBL" id="JAMDMJ010000004">
    <property type="protein sequence ID" value="MCY9595108.1"/>
    <property type="molecule type" value="Genomic_DNA"/>
</dbReference>
<keyword evidence="3" id="KW-1003">Cell membrane</keyword>
<organism evidence="10 11">
    <name type="scientific">Paenibacillus chitinolyticus</name>
    <dbReference type="NCBI Taxonomy" id="79263"/>
    <lineage>
        <taxon>Bacteria</taxon>
        <taxon>Bacillati</taxon>
        <taxon>Bacillota</taxon>
        <taxon>Bacilli</taxon>
        <taxon>Bacillales</taxon>
        <taxon>Paenibacillaceae</taxon>
        <taxon>Paenibacillus</taxon>
    </lineage>
</organism>
<keyword evidence="5 8" id="KW-0812">Transmembrane</keyword>
<evidence type="ECO:0000256" key="5">
    <source>
        <dbReference type="ARBA" id="ARBA00022692"/>
    </source>
</evidence>
<feature type="transmembrane region" description="Helical" evidence="8">
    <location>
        <begin position="160"/>
        <end position="181"/>
    </location>
</feature>
<dbReference type="Proteomes" id="UP001527202">
    <property type="component" value="Unassembled WGS sequence"/>
</dbReference>
<feature type="transmembrane region" description="Helical" evidence="8">
    <location>
        <begin position="328"/>
        <end position="352"/>
    </location>
</feature>
<evidence type="ECO:0000256" key="1">
    <source>
        <dbReference type="ARBA" id="ARBA00004429"/>
    </source>
</evidence>
<feature type="transmembrane region" description="Helical" evidence="8">
    <location>
        <begin position="17"/>
        <end position="34"/>
    </location>
</feature>
<evidence type="ECO:0000256" key="4">
    <source>
        <dbReference type="ARBA" id="ARBA00022519"/>
    </source>
</evidence>
<feature type="transmembrane region" description="Helical" evidence="8">
    <location>
        <begin position="292"/>
        <end position="316"/>
    </location>
</feature>
<protein>
    <submittedName>
        <fullName evidence="10">MFS transporter</fullName>
    </submittedName>
</protein>
<dbReference type="Pfam" id="PF12832">
    <property type="entry name" value="MFS_1_like"/>
    <property type="match status" value="1"/>
</dbReference>
<keyword evidence="7 8" id="KW-0472">Membrane</keyword>
<dbReference type="InterPro" id="IPR020846">
    <property type="entry name" value="MFS_dom"/>
</dbReference>
<dbReference type="PANTHER" id="PTHR23522">
    <property type="entry name" value="BLL5896 PROTEIN"/>
    <property type="match status" value="1"/>
</dbReference>
<evidence type="ECO:0000313" key="11">
    <source>
        <dbReference type="Proteomes" id="UP001527202"/>
    </source>
</evidence>
<proteinExistence type="predicted"/>
<dbReference type="PANTHER" id="PTHR23522:SF10">
    <property type="entry name" value="3-PHENYLPROPIONIC ACID TRANSPORTER-RELATED"/>
    <property type="match status" value="1"/>
</dbReference>
<feature type="domain" description="Major facilitator superfamily (MFS) profile" evidence="9">
    <location>
        <begin position="203"/>
        <end position="400"/>
    </location>
</feature>
<dbReference type="Gene3D" id="1.20.1250.20">
    <property type="entry name" value="MFS general substrate transporter like domains"/>
    <property type="match status" value="2"/>
</dbReference>
<evidence type="ECO:0000256" key="2">
    <source>
        <dbReference type="ARBA" id="ARBA00022448"/>
    </source>
</evidence>
<evidence type="ECO:0000256" key="3">
    <source>
        <dbReference type="ARBA" id="ARBA00022475"/>
    </source>
</evidence>
<comment type="caution">
    <text evidence="10">The sequence shown here is derived from an EMBL/GenBank/DDBJ whole genome shotgun (WGS) entry which is preliminary data.</text>
</comment>
<feature type="transmembrane region" description="Helical" evidence="8">
    <location>
        <begin position="202"/>
        <end position="220"/>
    </location>
</feature>
<dbReference type="PIRSF" id="PIRSF004925">
    <property type="entry name" value="HcaT"/>
    <property type="match status" value="1"/>
</dbReference>
<gene>
    <name evidence="10" type="ORF">M5X16_04865</name>
</gene>
<evidence type="ECO:0000259" key="9">
    <source>
        <dbReference type="PROSITE" id="PS50850"/>
    </source>
</evidence>
<name>A0ABT4F9B5_9BACL</name>
<sequence>MVALKKQNDFVLRGFTFSYYMMMAVIATFFPLYFDSRGYSKAEIGLLYSIGPMVSIFANLAWGFASDRMQKIKPIMITLYVGQLVFVISMFGTDSFTVLYALMAGFYFFQQPAQSLNDSQLLLHASQTGKSYSSFRIFGSIGFAFSALFFGLLIKETNISLTSSISIAVIVIGLIFTLGLVDTRVAYSKMDFKGMGKVIGSPRLLIFLLFVLIMSISHRINDGFLALHLRELGASDMTVGTAMMLSSLSEIPVFFLLGKYGNRYKELPLLAIAGFMYAVRLLIVSLTDQTGWVLFAQTMHSVTFGIFFVTALRYLAQIIPDEYRASGQAIFAVTWSGLAGIISGRFGGLIYADYGSTVLFGIGSGLALTAAAGFLVFHARLNALEAKLTAISTKKEDSHA</sequence>
<keyword evidence="11" id="KW-1185">Reference proteome</keyword>
<dbReference type="SUPFAM" id="SSF103473">
    <property type="entry name" value="MFS general substrate transporter"/>
    <property type="match status" value="1"/>
</dbReference>
<dbReference type="InterPro" id="IPR036259">
    <property type="entry name" value="MFS_trans_sf"/>
</dbReference>
<evidence type="ECO:0000256" key="6">
    <source>
        <dbReference type="ARBA" id="ARBA00022989"/>
    </source>
</evidence>
<keyword evidence="2" id="KW-0813">Transport</keyword>
<accession>A0ABT4F9B5</accession>
<feature type="transmembrane region" description="Helical" evidence="8">
    <location>
        <begin position="269"/>
        <end position="286"/>
    </location>
</feature>
<evidence type="ECO:0000256" key="8">
    <source>
        <dbReference type="SAM" id="Phobius"/>
    </source>
</evidence>
<dbReference type="InterPro" id="IPR024989">
    <property type="entry name" value="MFS_assoc_dom"/>
</dbReference>
<feature type="transmembrane region" description="Helical" evidence="8">
    <location>
        <begin position="85"/>
        <end position="109"/>
    </location>
</feature>
<dbReference type="PROSITE" id="PS50850">
    <property type="entry name" value="MFS"/>
    <property type="match status" value="1"/>
</dbReference>
<feature type="transmembrane region" description="Helical" evidence="8">
    <location>
        <begin position="135"/>
        <end position="154"/>
    </location>
</feature>
<evidence type="ECO:0000313" key="10">
    <source>
        <dbReference type="EMBL" id="MCY9595108.1"/>
    </source>
</evidence>
<evidence type="ECO:0000256" key="7">
    <source>
        <dbReference type="ARBA" id="ARBA00023136"/>
    </source>
</evidence>
<feature type="transmembrane region" description="Helical" evidence="8">
    <location>
        <begin position="46"/>
        <end position="65"/>
    </location>
</feature>
<dbReference type="InterPro" id="IPR026032">
    <property type="entry name" value="HcaT-like"/>
</dbReference>
<keyword evidence="6 8" id="KW-1133">Transmembrane helix</keyword>
<comment type="subcellular location">
    <subcellularLocation>
        <location evidence="1">Cell inner membrane</location>
        <topology evidence="1">Multi-pass membrane protein</topology>
    </subcellularLocation>
</comment>